<dbReference type="Gene3D" id="2.40.70.10">
    <property type="entry name" value="Acid Proteases"/>
    <property type="match status" value="1"/>
</dbReference>
<dbReference type="STRING" id="62062.ENSHHUP00000024580"/>
<reference evidence="5" key="1">
    <citation type="submission" date="2018-06" db="EMBL/GenBank/DDBJ databases">
        <title>Genome assembly of Danube salmon.</title>
        <authorList>
            <person name="Macqueen D.J."/>
            <person name="Gundappa M.K."/>
        </authorList>
    </citation>
    <scope>NUCLEOTIDE SEQUENCE [LARGE SCALE GENOMIC DNA]</scope>
</reference>
<dbReference type="GO" id="GO:0008270">
    <property type="term" value="F:zinc ion binding"/>
    <property type="evidence" value="ECO:0007669"/>
    <property type="project" value="UniProtKB-KW"/>
</dbReference>
<feature type="compositionally biased region" description="Basic residues" evidence="2">
    <location>
        <begin position="1"/>
        <end position="10"/>
    </location>
</feature>
<proteinExistence type="predicted"/>
<feature type="domain" description="CCHC-type" evidence="3">
    <location>
        <begin position="53"/>
        <end position="66"/>
    </location>
</feature>
<evidence type="ECO:0000313" key="4">
    <source>
        <dbReference type="Ensembl" id="ENSHHUP00000024580.1"/>
    </source>
</evidence>
<accession>A0A4W5LGH5</accession>
<dbReference type="InterPro" id="IPR001878">
    <property type="entry name" value="Znf_CCHC"/>
</dbReference>
<dbReference type="PROSITE" id="PS50158">
    <property type="entry name" value="ZF_CCHC"/>
    <property type="match status" value="1"/>
</dbReference>
<keyword evidence="1" id="KW-0863">Zinc-finger</keyword>
<dbReference type="Pfam" id="PF08284">
    <property type="entry name" value="RVP_2"/>
    <property type="match status" value="1"/>
</dbReference>
<dbReference type="InterPro" id="IPR021109">
    <property type="entry name" value="Peptidase_aspartic_dom_sf"/>
</dbReference>
<dbReference type="PANTHER" id="PTHR15503">
    <property type="entry name" value="LDOC1 RELATED"/>
    <property type="match status" value="1"/>
</dbReference>
<reference evidence="4" key="2">
    <citation type="submission" date="2025-08" db="UniProtKB">
        <authorList>
            <consortium name="Ensembl"/>
        </authorList>
    </citation>
    <scope>IDENTIFICATION</scope>
</reference>
<evidence type="ECO:0000313" key="5">
    <source>
        <dbReference type="Proteomes" id="UP000314982"/>
    </source>
</evidence>
<dbReference type="AlphaFoldDB" id="A0A4W5LGH5"/>
<reference evidence="4" key="3">
    <citation type="submission" date="2025-09" db="UniProtKB">
        <authorList>
            <consortium name="Ensembl"/>
        </authorList>
    </citation>
    <scope>IDENTIFICATION</scope>
</reference>
<feature type="compositionally biased region" description="Polar residues" evidence="2">
    <location>
        <begin position="11"/>
        <end position="20"/>
    </location>
</feature>
<dbReference type="Ensembl" id="ENSHHUT00000025510.1">
    <property type="protein sequence ID" value="ENSHHUP00000024580.1"/>
    <property type="gene ID" value="ENSHHUG00000015438.1"/>
</dbReference>
<dbReference type="CDD" id="cd00303">
    <property type="entry name" value="retropepsin_like"/>
    <property type="match status" value="1"/>
</dbReference>
<feature type="region of interest" description="Disordered" evidence="2">
    <location>
        <begin position="1"/>
        <end position="33"/>
    </location>
</feature>
<dbReference type="GO" id="GO:0003676">
    <property type="term" value="F:nucleic acid binding"/>
    <property type="evidence" value="ECO:0007669"/>
    <property type="project" value="InterPro"/>
</dbReference>
<protein>
    <recommendedName>
        <fullName evidence="3">CCHC-type domain-containing protein</fullName>
    </recommendedName>
</protein>
<dbReference type="InterPro" id="IPR032567">
    <property type="entry name" value="RTL1-rel"/>
</dbReference>
<dbReference type="InterPro" id="IPR036875">
    <property type="entry name" value="Znf_CCHC_sf"/>
</dbReference>
<sequence length="283" mass="31841">MRQAPKRKGSRGNQSNSQIPVTIEARPHDEPMQLNVSRLSEGERERRRQHQLCYYCGEAGHRSLGCTHKSKAVPRVNIKHFSLLNNKSFTLPITLRTDTLSCELTAMIDSGAALNLINKDIVTKYNIPIQPCTPPIKIKAIDDALIGEGITHQTKTLTFNVGLLHQESIALYIVDSPKLEIILGHPWLSIHDPDISWHHGELTHWSSFCFNHCFPTKPQPCLTTSIESPDTLKTVNIPAYYSNLSEVFSKTKATQLPPHRRWDCTIDLLPNAMPPKGNVYPLS</sequence>
<dbReference type="GeneTree" id="ENSGT00990000209341"/>
<dbReference type="Proteomes" id="UP000314982">
    <property type="component" value="Unassembled WGS sequence"/>
</dbReference>
<evidence type="ECO:0000256" key="2">
    <source>
        <dbReference type="SAM" id="MobiDB-lite"/>
    </source>
</evidence>
<evidence type="ECO:0000259" key="3">
    <source>
        <dbReference type="PROSITE" id="PS50158"/>
    </source>
</evidence>
<keyword evidence="1" id="KW-0862">Zinc</keyword>
<dbReference type="PANTHER" id="PTHR15503:SF22">
    <property type="entry name" value="TRANSPOSON TY3-I GAG POLYPROTEIN"/>
    <property type="match status" value="1"/>
</dbReference>
<name>A0A4W5LGH5_9TELE</name>
<keyword evidence="1" id="KW-0479">Metal-binding</keyword>
<dbReference type="SUPFAM" id="SSF57756">
    <property type="entry name" value="Retrovirus zinc finger-like domains"/>
    <property type="match status" value="1"/>
</dbReference>
<organism evidence="4 5">
    <name type="scientific">Hucho hucho</name>
    <name type="common">huchen</name>
    <dbReference type="NCBI Taxonomy" id="62062"/>
    <lineage>
        <taxon>Eukaryota</taxon>
        <taxon>Metazoa</taxon>
        <taxon>Chordata</taxon>
        <taxon>Craniata</taxon>
        <taxon>Vertebrata</taxon>
        <taxon>Euteleostomi</taxon>
        <taxon>Actinopterygii</taxon>
        <taxon>Neopterygii</taxon>
        <taxon>Teleostei</taxon>
        <taxon>Protacanthopterygii</taxon>
        <taxon>Salmoniformes</taxon>
        <taxon>Salmonidae</taxon>
        <taxon>Salmoninae</taxon>
        <taxon>Hucho</taxon>
    </lineage>
</organism>
<evidence type="ECO:0000256" key="1">
    <source>
        <dbReference type="PROSITE-ProRule" id="PRU00047"/>
    </source>
</evidence>
<keyword evidence="5" id="KW-1185">Reference proteome</keyword>